<gene>
    <name evidence="1" type="ORF">SAMN05661086_00804</name>
</gene>
<organism evidence="1 2">
    <name type="scientific">Anaeromicropila populeti</name>
    <dbReference type="NCBI Taxonomy" id="37658"/>
    <lineage>
        <taxon>Bacteria</taxon>
        <taxon>Bacillati</taxon>
        <taxon>Bacillota</taxon>
        <taxon>Clostridia</taxon>
        <taxon>Lachnospirales</taxon>
        <taxon>Lachnospiraceae</taxon>
        <taxon>Anaeromicropila</taxon>
    </lineage>
</organism>
<dbReference type="AlphaFoldDB" id="A0A1I6IFN6"/>
<dbReference type="InterPro" id="IPR052945">
    <property type="entry name" value="Mitotic_Regulator"/>
</dbReference>
<accession>A0A1I6IFN6</accession>
<dbReference type="InterPro" id="IPR011990">
    <property type="entry name" value="TPR-like_helical_dom_sf"/>
</dbReference>
<keyword evidence="2" id="KW-1185">Reference proteome</keyword>
<evidence type="ECO:0008006" key="3">
    <source>
        <dbReference type="Google" id="ProtNLM"/>
    </source>
</evidence>
<reference evidence="1 2" key="1">
    <citation type="submission" date="2016-10" db="EMBL/GenBank/DDBJ databases">
        <authorList>
            <person name="de Groot N.N."/>
        </authorList>
    </citation>
    <scope>NUCLEOTIDE SEQUENCE [LARGE SCALE GENOMIC DNA]</scope>
    <source>
        <strain evidence="1 2">743A</strain>
    </source>
</reference>
<proteinExistence type="predicted"/>
<dbReference type="InterPro" id="IPR006597">
    <property type="entry name" value="Sel1-like"/>
</dbReference>
<dbReference type="SMART" id="SM00671">
    <property type="entry name" value="SEL1"/>
    <property type="match status" value="3"/>
</dbReference>
<dbReference type="PANTHER" id="PTHR43628">
    <property type="entry name" value="ACTIVATOR OF C KINASE PROTEIN 1-RELATED"/>
    <property type="match status" value="1"/>
</dbReference>
<evidence type="ECO:0000313" key="1">
    <source>
        <dbReference type="EMBL" id="SFR65493.1"/>
    </source>
</evidence>
<dbReference type="PANTHER" id="PTHR43628:SF1">
    <property type="entry name" value="CHITIN SYNTHASE REGULATORY FACTOR 2-RELATED"/>
    <property type="match status" value="1"/>
</dbReference>
<dbReference type="STRING" id="37658.SAMN05661086_00804"/>
<evidence type="ECO:0000313" key="2">
    <source>
        <dbReference type="Proteomes" id="UP000199659"/>
    </source>
</evidence>
<dbReference type="Pfam" id="PF08238">
    <property type="entry name" value="Sel1"/>
    <property type="match status" value="3"/>
</dbReference>
<name>A0A1I6IFN6_9FIRM</name>
<dbReference type="Proteomes" id="UP000199659">
    <property type="component" value="Unassembled WGS sequence"/>
</dbReference>
<protein>
    <recommendedName>
        <fullName evidence="3">TPR repeat</fullName>
    </recommendedName>
</protein>
<dbReference type="Gene3D" id="1.25.40.10">
    <property type="entry name" value="Tetratricopeptide repeat domain"/>
    <property type="match status" value="1"/>
</dbReference>
<dbReference type="SUPFAM" id="SSF81901">
    <property type="entry name" value="HCP-like"/>
    <property type="match status" value="1"/>
</dbReference>
<sequence>MIVNRAVACAVQVLAQREGFNMSKYTDLEHKSALEQTIYWDSTSIDTPEKEYEYGRYLERLKDYEEAMVYYERAWKNGSMPAAYLYLKGMSRQQETIREEKQAEELRKTVFSYYREKKESAEDYYRLGTLYKEGIGVKKEMDQAIQCFYTAAEDNFGGAFYELGIVCLEGLGGCEKDYLTARKYLRKAYDAHWEEAIFKDFEIFQGQFSEYEYQREIMEAYSFRLGQLIRAAELRKTAECYQRVIEMYQKGFPGDTGKKRELFIRKADKYRN</sequence>
<dbReference type="EMBL" id="FOYZ01000002">
    <property type="protein sequence ID" value="SFR65493.1"/>
    <property type="molecule type" value="Genomic_DNA"/>
</dbReference>